<dbReference type="SUPFAM" id="SSF48403">
    <property type="entry name" value="Ankyrin repeat"/>
    <property type="match status" value="1"/>
</dbReference>
<evidence type="ECO:0008006" key="3">
    <source>
        <dbReference type="Google" id="ProtNLM"/>
    </source>
</evidence>
<dbReference type="PANTHER" id="PTHR46586">
    <property type="entry name" value="ANKYRIN REPEAT-CONTAINING PROTEIN"/>
    <property type="match status" value="1"/>
</dbReference>
<evidence type="ECO:0000313" key="1">
    <source>
        <dbReference type="EMBL" id="KAL2913988.1"/>
    </source>
</evidence>
<organism evidence="1 2">
    <name type="scientific">Polyrhizophydium stewartii</name>
    <dbReference type="NCBI Taxonomy" id="2732419"/>
    <lineage>
        <taxon>Eukaryota</taxon>
        <taxon>Fungi</taxon>
        <taxon>Fungi incertae sedis</taxon>
        <taxon>Chytridiomycota</taxon>
        <taxon>Chytridiomycota incertae sedis</taxon>
        <taxon>Chytridiomycetes</taxon>
        <taxon>Rhizophydiales</taxon>
        <taxon>Rhizophydiales incertae sedis</taxon>
        <taxon>Polyrhizophydium</taxon>
    </lineage>
</organism>
<keyword evidence="2" id="KW-1185">Reference proteome</keyword>
<dbReference type="PANTHER" id="PTHR46586:SF3">
    <property type="entry name" value="ANKYRIN REPEAT-CONTAINING PROTEIN"/>
    <property type="match status" value="1"/>
</dbReference>
<proteinExistence type="predicted"/>
<gene>
    <name evidence="1" type="ORF">HK105_206426</name>
</gene>
<dbReference type="InterPro" id="IPR052050">
    <property type="entry name" value="SecEffector_AnkRepeat"/>
</dbReference>
<sequence>MAAAPPGRFAGCRDLVDMLERLPDELDAAIMEHAGGLTQFLLGRLPQPMSRRTITLLWTEAIIADNVAAVRLLPQLEETPYDILAHSEKMVAALTKLDILCQTLVVSLADPRFDLTKINDLVDLCPETGPLLLPFFFQILPQWKSNINQIMLISVGAAAAGDLDLFAEAFECTPIPERWRLLDRICRPCVSVACRLGHKDVVREMLEKHVFHRFLSVHSAILSNDVELLEMVVSRSSRWSTTEHEVKCALRLDHNEIAVRLMVHLVQRHYCQAEDILALCIDECNLDVLRSIATSAALRSDRVYAKVPQAAGAGRLEILKYVYETSGEALWAEEALTSAIEGGWVDVARWLLEEPCKQMNEASVIQAFSAGSVALFDMLVEIRADLTMGGIMDAAARIGNLTLVRHMHNRGFSCTTAAMDGAAQNRHTDVVRFLHDNRTEGCTRAGLVYALNNLDDGVLQILHAGPVSGTVEEALHSVSCHLSAHAARELHRGVDCHTCDCSFLLQAIEKRSSDTAMALAELGHAVSDDAAKQLARWGDLDCIRALSPQFGASQWKGLHQAATESAEQKLIAWIDAEISRDVLDPRM</sequence>
<dbReference type="Proteomes" id="UP001527925">
    <property type="component" value="Unassembled WGS sequence"/>
</dbReference>
<comment type="caution">
    <text evidence="1">The sequence shown here is derived from an EMBL/GenBank/DDBJ whole genome shotgun (WGS) entry which is preliminary data.</text>
</comment>
<protein>
    <recommendedName>
        <fullName evidence="3">Ankyrin repeat protein</fullName>
    </recommendedName>
</protein>
<reference evidence="1 2" key="1">
    <citation type="submission" date="2023-09" db="EMBL/GenBank/DDBJ databases">
        <title>Pangenome analysis of Batrachochytrium dendrobatidis and related Chytrids.</title>
        <authorList>
            <person name="Yacoub M.N."/>
            <person name="Stajich J.E."/>
            <person name="James T.Y."/>
        </authorList>
    </citation>
    <scope>NUCLEOTIDE SEQUENCE [LARGE SCALE GENOMIC DNA]</scope>
    <source>
        <strain evidence="1 2">JEL0888</strain>
    </source>
</reference>
<evidence type="ECO:0000313" key="2">
    <source>
        <dbReference type="Proteomes" id="UP001527925"/>
    </source>
</evidence>
<dbReference type="InterPro" id="IPR036770">
    <property type="entry name" value="Ankyrin_rpt-contain_sf"/>
</dbReference>
<dbReference type="Gene3D" id="1.25.40.20">
    <property type="entry name" value="Ankyrin repeat-containing domain"/>
    <property type="match status" value="1"/>
</dbReference>
<dbReference type="EMBL" id="JADGIZ020000038">
    <property type="protein sequence ID" value="KAL2913988.1"/>
    <property type="molecule type" value="Genomic_DNA"/>
</dbReference>
<name>A0ABR4N370_9FUNG</name>
<accession>A0ABR4N370</accession>